<dbReference type="PANTHER" id="PTHR43228:SF1">
    <property type="entry name" value="TWO-COMPONENT RESPONSE REGULATOR ARR22"/>
    <property type="match status" value="1"/>
</dbReference>
<keyword evidence="1" id="KW-0597">Phosphoprotein</keyword>
<dbReference type="RefSeq" id="WP_382359985.1">
    <property type="nucleotide sequence ID" value="NZ_JBHTGR010000055.1"/>
</dbReference>
<dbReference type="InterPro" id="IPR052048">
    <property type="entry name" value="ST_Response_Regulator"/>
</dbReference>
<evidence type="ECO:0000313" key="4">
    <source>
        <dbReference type="Proteomes" id="UP001596620"/>
    </source>
</evidence>
<protein>
    <submittedName>
        <fullName evidence="3">Response regulator</fullName>
    </submittedName>
</protein>
<dbReference type="InterPro" id="IPR011006">
    <property type="entry name" value="CheY-like_superfamily"/>
</dbReference>
<dbReference type="PROSITE" id="PS50110">
    <property type="entry name" value="RESPONSE_REGULATORY"/>
    <property type="match status" value="1"/>
</dbReference>
<dbReference type="SUPFAM" id="SSF52172">
    <property type="entry name" value="CheY-like"/>
    <property type="match status" value="1"/>
</dbReference>
<reference evidence="4" key="1">
    <citation type="journal article" date="2019" name="Int. J. Syst. Evol. Microbiol.">
        <title>The Global Catalogue of Microorganisms (GCM) 10K type strain sequencing project: providing services to taxonomists for standard genome sequencing and annotation.</title>
        <authorList>
            <consortium name="The Broad Institute Genomics Platform"/>
            <consortium name="The Broad Institute Genome Sequencing Center for Infectious Disease"/>
            <person name="Wu L."/>
            <person name="Ma J."/>
        </authorList>
    </citation>
    <scope>NUCLEOTIDE SEQUENCE [LARGE SCALE GENOMIC DNA]</scope>
    <source>
        <strain evidence="4">JCM 30234</strain>
    </source>
</reference>
<comment type="caution">
    <text evidence="3">The sequence shown here is derived from an EMBL/GenBank/DDBJ whole genome shotgun (WGS) entry which is preliminary data.</text>
</comment>
<dbReference type="Gene3D" id="3.40.50.2300">
    <property type="match status" value="1"/>
</dbReference>
<keyword evidence="4" id="KW-1185">Reference proteome</keyword>
<organism evidence="3 4">
    <name type="scientific">Lentibacillus kimchii</name>
    <dbReference type="NCBI Taxonomy" id="1542911"/>
    <lineage>
        <taxon>Bacteria</taxon>
        <taxon>Bacillati</taxon>
        <taxon>Bacillota</taxon>
        <taxon>Bacilli</taxon>
        <taxon>Bacillales</taxon>
        <taxon>Bacillaceae</taxon>
        <taxon>Lentibacillus</taxon>
    </lineage>
</organism>
<dbReference type="CDD" id="cd17542">
    <property type="entry name" value="REC_CheY"/>
    <property type="match status" value="1"/>
</dbReference>
<dbReference type="EMBL" id="JBHTGR010000055">
    <property type="protein sequence ID" value="MFC7747742.1"/>
    <property type="molecule type" value="Genomic_DNA"/>
</dbReference>
<dbReference type="InterPro" id="IPR001789">
    <property type="entry name" value="Sig_transdc_resp-reg_receiver"/>
</dbReference>
<feature type="domain" description="Response regulatory" evidence="2">
    <location>
        <begin position="3"/>
        <end position="118"/>
    </location>
</feature>
<evidence type="ECO:0000256" key="1">
    <source>
        <dbReference type="PROSITE-ProRule" id="PRU00169"/>
    </source>
</evidence>
<accession>A0ABW2UUY1</accession>
<dbReference type="SMART" id="SM00448">
    <property type="entry name" value="REC"/>
    <property type="match status" value="1"/>
</dbReference>
<evidence type="ECO:0000259" key="2">
    <source>
        <dbReference type="PROSITE" id="PS50110"/>
    </source>
</evidence>
<dbReference type="Pfam" id="PF00072">
    <property type="entry name" value="Response_reg"/>
    <property type="match status" value="1"/>
</dbReference>
<gene>
    <name evidence="3" type="ORF">ACFQU8_11150</name>
</gene>
<dbReference type="Proteomes" id="UP001596620">
    <property type="component" value="Unassembled WGS sequence"/>
</dbReference>
<proteinExistence type="predicted"/>
<name>A0ABW2UUY1_9BACI</name>
<sequence length="118" mass="12940">MAKILVTDDAAFMRMQLKDHLTKLGHEVIGEAENGKDAIEKYQELKPDLITMDITMPEMDGVEAVKEIKKIDSGAKVVMCSAMGQQGMVLDAIKSGASDFIVKPFSAERIKEALEKAL</sequence>
<evidence type="ECO:0000313" key="3">
    <source>
        <dbReference type="EMBL" id="MFC7747742.1"/>
    </source>
</evidence>
<dbReference type="PANTHER" id="PTHR43228">
    <property type="entry name" value="TWO-COMPONENT RESPONSE REGULATOR"/>
    <property type="match status" value="1"/>
</dbReference>
<feature type="modified residue" description="4-aspartylphosphate" evidence="1">
    <location>
        <position position="53"/>
    </location>
</feature>